<proteinExistence type="predicted"/>
<evidence type="ECO:0000313" key="2">
    <source>
        <dbReference type="EMBL" id="SFW69664.1"/>
    </source>
</evidence>
<accession>A0A1K1RC66</accession>
<gene>
    <name evidence="2" type="ORF">SAMN02927921_03396</name>
</gene>
<dbReference type="Gene3D" id="2.40.128.490">
    <property type="entry name" value="Uncharacterised protein PF14869, DUF4488"/>
    <property type="match status" value="1"/>
</dbReference>
<evidence type="ECO:0008006" key="4">
    <source>
        <dbReference type="Google" id="ProtNLM"/>
    </source>
</evidence>
<evidence type="ECO:0000256" key="1">
    <source>
        <dbReference type="SAM" id="SignalP"/>
    </source>
</evidence>
<evidence type="ECO:0000313" key="3">
    <source>
        <dbReference type="Proteomes" id="UP000182248"/>
    </source>
</evidence>
<keyword evidence="3" id="KW-1185">Reference proteome</keyword>
<dbReference type="EMBL" id="FPJE01000022">
    <property type="protein sequence ID" value="SFW69664.1"/>
    <property type="molecule type" value="Genomic_DNA"/>
</dbReference>
<organism evidence="2 3">
    <name type="scientific">Sinomicrobium oceani</name>
    <dbReference type="NCBI Taxonomy" id="1150368"/>
    <lineage>
        <taxon>Bacteria</taxon>
        <taxon>Pseudomonadati</taxon>
        <taxon>Bacteroidota</taxon>
        <taxon>Flavobacteriia</taxon>
        <taxon>Flavobacteriales</taxon>
        <taxon>Flavobacteriaceae</taxon>
        <taxon>Sinomicrobium</taxon>
    </lineage>
</organism>
<sequence length="151" mass="17689">MKNFIYAFIMVFLATVFLAMTHGPGAEKDTPQSLEGVWELVNYYTYEANNVLDSFPNAEGYRQVKIYQDGKVMWSRRVPQDSTQWYGYGKYMANDTSLTETLEYGSASMMRIIDTSRVFSFELQQGKDWFRQISINEDGNRTFSENYIRIR</sequence>
<feature type="chain" id="PRO_5013312576" description="Lipocalin-like domain-containing protein" evidence="1">
    <location>
        <begin position="22"/>
        <end position="151"/>
    </location>
</feature>
<keyword evidence="1" id="KW-0732">Signal</keyword>
<dbReference type="RefSeq" id="WP_072318603.1">
    <property type="nucleotide sequence ID" value="NZ_FPJE01000022.1"/>
</dbReference>
<dbReference type="AlphaFoldDB" id="A0A1K1RC66"/>
<reference evidence="2 3" key="1">
    <citation type="submission" date="2016-11" db="EMBL/GenBank/DDBJ databases">
        <authorList>
            <person name="Jaros S."/>
            <person name="Januszkiewicz K."/>
            <person name="Wedrychowicz H."/>
        </authorList>
    </citation>
    <scope>NUCLEOTIDE SEQUENCE [LARGE SCALE GENOMIC DNA]</scope>
    <source>
        <strain evidence="2 3">CGMCC 1.12145</strain>
    </source>
</reference>
<name>A0A1K1RC66_9FLAO</name>
<dbReference type="Proteomes" id="UP000182248">
    <property type="component" value="Unassembled WGS sequence"/>
</dbReference>
<feature type="signal peptide" evidence="1">
    <location>
        <begin position="1"/>
        <end position="21"/>
    </location>
</feature>
<protein>
    <recommendedName>
        <fullName evidence="4">Lipocalin-like domain-containing protein</fullName>
    </recommendedName>
</protein>
<dbReference type="OrthoDB" id="1441376at2"/>